<evidence type="ECO:0000313" key="1">
    <source>
        <dbReference type="EMBL" id="KAL0201423.1"/>
    </source>
</evidence>
<accession>A0ABD0RUE4</accession>
<dbReference type="Proteomes" id="UP001529510">
    <property type="component" value="Unassembled WGS sequence"/>
</dbReference>
<feature type="non-terminal residue" evidence="1">
    <location>
        <position position="56"/>
    </location>
</feature>
<evidence type="ECO:0000313" key="2">
    <source>
        <dbReference type="Proteomes" id="UP001529510"/>
    </source>
</evidence>
<sequence length="56" mass="6285">MEQAVRLIYFLAESPDQLCSRLLQRSAHLLLEQITEGGEPDQLQLQEAGSQGSEEQ</sequence>
<name>A0ABD0RUE4_CIRMR</name>
<organism evidence="1 2">
    <name type="scientific">Cirrhinus mrigala</name>
    <name type="common">Mrigala</name>
    <dbReference type="NCBI Taxonomy" id="683832"/>
    <lineage>
        <taxon>Eukaryota</taxon>
        <taxon>Metazoa</taxon>
        <taxon>Chordata</taxon>
        <taxon>Craniata</taxon>
        <taxon>Vertebrata</taxon>
        <taxon>Euteleostomi</taxon>
        <taxon>Actinopterygii</taxon>
        <taxon>Neopterygii</taxon>
        <taxon>Teleostei</taxon>
        <taxon>Ostariophysi</taxon>
        <taxon>Cypriniformes</taxon>
        <taxon>Cyprinidae</taxon>
        <taxon>Labeoninae</taxon>
        <taxon>Labeonini</taxon>
        <taxon>Cirrhinus</taxon>
    </lineage>
</organism>
<keyword evidence="2" id="KW-1185">Reference proteome</keyword>
<gene>
    <name evidence="1" type="ORF">M9458_004610</name>
</gene>
<comment type="caution">
    <text evidence="1">The sequence shown here is derived from an EMBL/GenBank/DDBJ whole genome shotgun (WGS) entry which is preliminary data.</text>
</comment>
<proteinExistence type="predicted"/>
<reference evidence="1 2" key="1">
    <citation type="submission" date="2024-05" db="EMBL/GenBank/DDBJ databases">
        <title>Genome sequencing and assembly of Indian major carp, Cirrhinus mrigala (Hamilton, 1822).</title>
        <authorList>
            <person name="Mohindra V."/>
            <person name="Chowdhury L.M."/>
            <person name="Lal K."/>
            <person name="Jena J.K."/>
        </authorList>
    </citation>
    <scope>NUCLEOTIDE SEQUENCE [LARGE SCALE GENOMIC DNA]</scope>
    <source>
        <strain evidence="1">CM1030</strain>
        <tissue evidence="1">Blood</tissue>
    </source>
</reference>
<protein>
    <submittedName>
        <fullName evidence="1">Uncharacterized protein</fullName>
    </submittedName>
</protein>
<dbReference type="EMBL" id="JAMKFB020000002">
    <property type="protein sequence ID" value="KAL0201423.1"/>
    <property type="molecule type" value="Genomic_DNA"/>
</dbReference>
<dbReference type="AlphaFoldDB" id="A0ABD0RUE4"/>